<accession>A0A6G6XGI9</accession>
<protein>
    <submittedName>
        <fullName evidence="2">Uncharacterized protein</fullName>
    </submittedName>
</protein>
<evidence type="ECO:0000313" key="2">
    <source>
        <dbReference type="EMBL" id="QIG56947.1"/>
    </source>
</evidence>
<dbReference type="Proteomes" id="UP000502584">
    <property type="component" value="Segment"/>
</dbReference>
<keyword evidence="1" id="KW-0472">Membrane</keyword>
<evidence type="ECO:0000313" key="3">
    <source>
        <dbReference type="Proteomes" id="UP000502584"/>
    </source>
</evidence>
<proteinExistence type="predicted"/>
<keyword evidence="1" id="KW-1133">Transmembrane helix</keyword>
<evidence type="ECO:0000256" key="1">
    <source>
        <dbReference type="SAM" id="Phobius"/>
    </source>
</evidence>
<organism evidence="2 3">
    <name type="scientific">Pseudomonas phage vB_Pae-SS2019XI</name>
    <dbReference type="NCBI Taxonomy" id="2660688"/>
    <lineage>
        <taxon>Viruses</taxon>
        <taxon>Duplodnaviria</taxon>
        <taxon>Heunggongvirae</taxon>
        <taxon>Uroviricota</taxon>
        <taxon>Caudoviricetes</taxon>
        <taxon>Casjensviridae</taxon>
        <taxon>Maxdohrnvirus</taxon>
        <taxon>Maxdohrnvirus SS2019XI</taxon>
    </lineage>
</organism>
<name>A0A6G6XGI9_9CAUD</name>
<keyword evidence="1" id="KW-0812">Transmembrane</keyword>
<gene>
    <name evidence="2" type="ORF">vBPaeSS2019XI_069</name>
</gene>
<keyword evidence="3" id="KW-1185">Reference proteome</keyword>
<feature type="transmembrane region" description="Helical" evidence="1">
    <location>
        <begin position="9"/>
        <end position="32"/>
    </location>
</feature>
<dbReference type="EMBL" id="MN536026">
    <property type="protein sequence ID" value="QIG56947.1"/>
    <property type="molecule type" value="Genomic_DNA"/>
</dbReference>
<reference evidence="2 3" key="1">
    <citation type="submission" date="2019-10" db="EMBL/GenBank/DDBJ databases">
        <title>Genome of the temperate Pseudomonas aerugionosa phage vB_Pae-SS2019XI.</title>
        <authorList>
            <person name="Hammerl J.A."/>
            <person name="Jaeckel C."/>
            <person name="Schnehle S."/>
            <person name="Schmoger S."/>
        </authorList>
    </citation>
    <scope>NUCLEOTIDE SEQUENCE [LARGE SCALE GENOMIC DNA]</scope>
</reference>
<sequence>MNRSDREGAAVVAVVVLGAVAVAAVLLAVVGLNLPHVVAGFAQGP</sequence>